<proteinExistence type="predicted"/>
<evidence type="ECO:0000256" key="2">
    <source>
        <dbReference type="SAM" id="MobiDB-lite"/>
    </source>
</evidence>
<evidence type="ECO:0000313" key="6">
    <source>
        <dbReference type="Proteomes" id="UP001177003"/>
    </source>
</evidence>
<evidence type="ECO:0008006" key="7">
    <source>
        <dbReference type="Google" id="ProtNLM"/>
    </source>
</evidence>
<dbReference type="InterPro" id="IPR017884">
    <property type="entry name" value="SANT_dom"/>
</dbReference>
<feature type="compositionally biased region" description="Polar residues" evidence="2">
    <location>
        <begin position="106"/>
        <end position="149"/>
    </location>
</feature>
<feature type="compositionally biased region" description="Polar residues" evidence="2">
    <location>
        <begin position="79"/>
        <end position="90"/>
    </location>
</feature>
<feature type="region of interest" description="Disordered" evidence="2">
    <location>
        <begin position="1"/>
        <end position="174"/>
    </location>
</feature>
<evidence type="ECO:0000256" key="1">
    <source>
        <dbReference type="SAM" id="Coils"/>
    </source>
</evidence>
<reference evidence="5" key="1">
    <citation type="submission" date="2023-04" db="EMBL/GenBank/DDBJ databases">
        <authorList>
            <person name="Vijverberg K."/>
            <person name="Xiong W."/>
            <person name="Schranz E."/>
        </authorList>
    </citation>
    <scope>NUCLEOTIDE SEQUENCE</scope>
</reference>
<feature type="domain" description="Myb-like" evidence="3">
    <location>
        <begin position="757"/>
        <end position="807"/>
    </location>
</feature>
<dbReference type="EMBL" id="OX465078">
    <property type="protein sequence ID" value="CAI9273464.1"/>
    <property type="molecule type" value="Genomic_DNA"/>
</dbReference>
<feature type="domain" description="SANT" evidence="4">
    <location>
        <begin position="760"/>
        <end position="811"/>
    </location>
</feature>
<dbReference type="InterPro" id="IPR001005">
    <property type="entry name" value="SANT/Myb"/>
</dbReference>
<dbReference type="AlphaFoldDB" id="A0AA35YGE2"/>
<dbReference type="PANTHER" id="PTHR47340:SF1">
    <property type="entry name" value="DUPLICATED HOMEODOMAIN-LIKE SUPERFAMILY PROTEIN"/>
    <property type="match status" value="1"/>
</dbReference>
<feature type="domain" description="SANT" evidence="4">
    <location>
        <begin position="630"/>
        <end position="681"/>
    </location>
</feature>
<dbReference type="Pfam" id="PF00249">
    <property type="entry name" value="Myb_DNA-binding"/>
    <property type="match status" value="2"/>
</dbReference>
<dbReference type="CDD" id="cd00167">
    <property type="entry name" value="SANT"/>
    <property type="match status" value="1"/>
</dbReference>
<dbReference type="SUPFAM" id="SSF46689">
    <property type="entry name" value="Homeodomain-like"/>
    <property type="match status" value="2"/>
</dbReference>
<dbReference type="PANTHER" id="PTHR47340">
    <property type="entry name" value="DUPLICATED HOMEODOMAIN-LIKE SUPERFAMILY PROTEIN"/>
    <property type="match status" value="1"/>
</dbReference>
<name>A0AA35YGE2_LACSI</name>
<dbReference type="Gene3D" id="1.10.10.60">
    <property type="entry name" value="Homeodomain-like"/>
    <property type="match status" value="1"/>
</dbReference>
<feature type="region of interest" description="Disordered" evidence="2">
    <location>
        <begin position="747"/>
        <end position="768"/>
    </location>
</feature>
<feature type="compositionally biased region" description="Low complexity" evidence="2">
    <location>
        <begin position="1039"/>
        <end position="1053"/>
    </location>
</feature>
<feature type="region of interest" description="Disordered" evidence="2">
    <location>
        <begin position="1039"/>
        <end position="1060"/>
    </location>
</feature>
<feature type="compositionally biased region" description="Polar residues" evidence="2">
    <location>
        <begin position="39"/>
        <end position="50"/>
    </location>
</feature>
<evidence type="ECO:0000259" key="3">
    <source>
        <dbReference type="PROSITE" id="PS50090"/>
    </source>
</evidence>
<dbReference type="SMART" id="SM00717">
    <property type="entry name" value="SANT"/>
    <property type="match status" value="2"/>
</dbReference>
<dbReference type="InterPro" id="IPR009057">
    <property type="entry name" value="Homeodomain-like_sf"/>
</dbReference>
<feature type="region of interest" description="Disordered" evidence="2">
    <location>
        <begin position="360"/>
        <end position="408"/>
    </location>
</feature>
<keyword evidence="1" id="KW-0175">Coiled coil</keyword>
<dbReference type="PROSITE" id="PS50090">
    <property type="entry name" value="MYB_LIKE"/>
    <property type="match status" value="1"/>
</dbReference>
<dbReference type="Proteomes" id="UP001177003">
    <property type="component" value="Chromosome 2"/>
</dbReference>
<evidence type="ECO:0000259" key="4">
    <source>
        <dbReference type="PROSITE" id="PS51293"/>
    </source>
</evidence>
<evidence type="ECO:0000313" key="5">
    <source>
        <dbReference type="EMBL" id="CAI9273464.1"/>
    </source>
</evidence>
<gene>
    <name evidence="5" type="ORF">LSALG_LOCUS13606</name>
</gene>
<keyword evidence="6" id="KW-1185">Reference proteome</keyword>
<dbReference type="PROSITE" id="PS51293">
    <property type="entry name" value="SANT"/>
    <property type="match status" value="2"/>
</dbReference>
<dbReference type="Gene3D" id="1.20.58.1880">
    <property type="match status" value="1"/>
</dbReference>
<feature type="region of interest" description="Disordered" evidence="2">
    <location>
        <begin position="867"/>
        <end position="886"/>
    </location>
</feature>
<accession>A0AA35YGE2</accession>
<feature type="compositionally biased region" description="Basic and acidic residues" evidence="2">
    <location>
        <begin position="7"/>
        <end position="20"/>
    </location>
</feature>
<sequence>MPPEPLPFDRKDFLKDRKPSYADPVGIVPPRWREPPTTPSQHNIHGSSSFCRWGAGGGPSDFRRPFSGLHGKRVGGGWHNTTVESGTKENNCMAFGSLKDPKGVNSWETTASPNGNSLPHNDFVNSLDQLQSADQHAKNSQLGNNTPLRSPSEDASPCVTPMTHDEATSRKKQRLGWGEGLAKYEKKKVDPEDILLDKEAAARNGMVDGVSGSEPLLTSPSSLTDKSLSVNGYSECASPTTPYSYACSSSPGLEEKESTKTVTVDNGTCNPASCHVSENDTEGLSSNLENLELNFSSALDKLLQADDSSSPGSKFVKSTAMDKLHVWKAELTRTLEMTETEIDSLEHELKSLVSDAASFPTDYQNKTCGGPLPVEKTDSSPEEVNGAEDSDDKSSDTTSEFVESVSKCSEDVGNDDALGFVTSCGDRSSSTVSDGEDVDNGREDDKLYDLLFAANKAMANETSDELNRMLLPTTHSCTSILKSTDESLNKTTIASRKRFLKFKERVITSKFRVLQHAWKEDLQLLSVKKTGGKSQKKFESSSRMGYADHQKYCSSIYSRLGSPGGSVSLVPTTETLDYVKKLLSDSRVKVQRKTLKMPCLILDRSERTMTRFVSDNGLVEDPLEVEKERSVVSAWTEEAQKIFLEKYALFGKDFKKIASFLKNKTCGDCVEFYYKNHKSECFQKIKKKSAFAKGMSCITNTYLVTSGRRMAADATSLEMLGAASEMVASVDGEHKLHSEMLCNEQETGAGDESCGGEMNPTSSDWTDEEKSSFLQAVRSYGKDFSMISRCMKTRSRDECKVFYSKARKCLGLDSIHRKAGDDDGDVDHGHGHDDTCMVDSGSVISCDKSSSDVKMEVEDLLHSSDIKQEVPESESEQIVVNEESKQLQDLNSRDSSICMDLSIEQQPVNNNNTKKMELNGVEKSKGCQENGFLPGVSSHRKSVSQDDIDTSSRLSFRKSIGGSQRCSSTDGYHHLPKHSLMDCVESSSSQVVVQKDENLLPEHCLPRDSCLQKQSQRQRQGEGDVKLFGQILIKPSLSLSGSKTSTNTNTSSLQENGEKRKSSFNLKFDIDTNNDHGLSEVPLRRSYGFWDGNRIQTTGFPSLPDPSSIFGNSSSSSSVKTGFQTRQVYSYKNQESFKGVLVSDPVAAIRMHYAKTEQYNNGSNSGDIEKIQMRYWWCVGSVLVDKWPAIATLVLHTSSSETVLSPTFLHVAEALNLQFGVLEISASTAC</sequence>
<organism evidence="5 6">
    <name type="scientific">Lactuca saligna</name>
    <name type="common">Willowleaf lettuce</name>
    <dbReference type="NCBI Taxonomy" id="75948"/>
    <lineage>
        <taxon>Eukaryota</taxon>
        <taxon>Viridiplantae</taxon>
        <taxon>Streptophyta</taxon>
        <taxon>Embryophyta</taxon>
        <taxon>Tracheophyta</taxon>
        <taxon>Spermatophyta</taxon>
        <taxon>Magnoliopsida</taxon>
        <taxon>eudicotyledons</taxon>
        <taxon>Gunneridae</taxon>
        <taxon>Pentapetalae</taxon>
        <taxon>asterids</taxon>
        <taxon>campanulids</taxon>
        <taxon>Asterales</taxon>
        <taxon>Asteraceae</taxon>
        <taxon>Cichorioideae</taxon>
        <taxon>Cichorieae</taxon>
        <taxon>Lactucinae</taxon>
        <taxon>Lactuca</taxon>
    </lineage>
</organism>
<feature type="coiled-coil region" evidence="1">
    <location>
        <begin position="328"/>
        <end position="355"/>
    </location>
</feature>
<protein>
    <recommendedName>
        <fullName evidence="7">Nuclear receptor corepressor 1</fullName>
    </recommendedName>
</protein>